<organism evidence="1 2">
    <name type="scientific">Exophiala oligosperma</name>
    <dbReference type="NCBI Taxonomy" id="215243"/>
    <lineage>
        <taxon>Eukaryota</taxon>
        <taxon>Fungi</taxon>
        <taxon>Dikarya</taxon>
        <taxon>Ascomycota</taxon>
        <taxon>Pezizomycotina</taxon>
        <taxon>Eurotiomycetes</taxon>
        <taxon>Chaetothyriomycetidae</taxon>
        <taxon>Chaetothyriales</taxon>
        <taxon>Herpotrichiellaceae</taxon>
        <taxon>Exophiala</taxon>
    </lineage>
</organism>
<evidence type="ECO:0000313" key="2">
    <source>
        <dbReference type="Proteomes" id="UP000053342"/>
    </source>
</evidence>
<sequence>MVLLNDIAKTERWNLTPLPDGSVRWRNDIDDIRKGRPLSLEVKTLLALKEAGHALGEGKVYFTTAGLQTPNLKGEPRKTVATVRLLYRKEKWSTEDNDEWMRSSHWARVNQAASDAKRHPRDVVLYLDVVTSTALDGKWFLQFEIATARATCCNTFVLVLNDNRPHVATIEDFRRHGSTRRIKRGQINLNDSADFLQAVRVRDGHNGVSRALADLWKSGTCIHRYADFLQELASEISPLPPVTSSSHAFSTRTLEQFGQPRISE</sequence>
<dbReference type="RefSeq" id="XP_016258475.1">
    <property type="nucleotide sequence ID" value="XM_016410668.1"/>
</dbReference>
<dbReference type="Proteomes" id="UP000053342">
    <property type="component" value="Unassembled WGS sequence"/>
</dbReference>
<proteinExistence type="predicted"/>
<dbReference type="EMBL" id="KN847341">
    <property type="protein sequence ID" value="KIW38259.1"/>
    <property type="molecule type" value="Genomic_DNA"/>
</dbReference>
<dbReference type="GeneID" id="27361314"/>
<dbReference type="AlphaFoldDB" id="A0A0D2DR83"/>
<reference evidence="1 2" key="1">
    <citation type="submission" date="2015-01" db="EMBL/GenBank/DDBJ databases">
        <title>The Genome Sequence of Exophiala oligosperma CBS72588.</title>
        <authorList>
            <consortium name="The Broad Institute Genomics Platform"/>
            <person name="Cuomo C."/>
            <person name="de Hoog S."/>
            <person name="Gorbushina A."/>
            <person name="Stielow B."/>
            <person name="Teixiera M."/>
            <person name="Abouelleil A."/>
            <person name="Chapman S.B."/>
            <person name="Priest M."/>
            <person name="Young S.K."/>
            <person name="Wortman J."/>
            <person name="Nusbaum C."/>
            <person name="Birren B."/>
        </authorList>
    </citation>
    <scope>NUCLEOTIDE SEQUENCE [LARGE SCALE GENOMIC DNA]</scope>
    <source>
        <strain evidence="1 2">CBS 72588</strain>
    </source>
</reference>
<gene>
    <name evidence="1" type="ORF">PV06_09240</name>
</gene>
<evidence type="ECO:0000313" key="1">
    <source>
        <dbReference type="EMBL" id="KIW38259.1"/>
    </source>
</evidence>
<name>A0A0D2DR83_9EURO</name>
<dbReference type="VEuPathDB" id="FungiDB:PV06_09240"/>
<keyword evidence="2" id="KW-1185">Reference proteome</keyword>
<protein>
    <submittedName>
        <fullName evidence="1">Uncharacterized protein</fullName>
    </submittedName>
</protein>
<accession>A0A0D2DR83</accession>
<dbReference type="HOGENOM" id="CLU_1053862_0_0_1"/>